<gene>
    <name evidence="2" type="ORF">IWX46DRAFT_582050</name>
</gene>
<evidence type="ECO:0000313" key="3">
    <source>
        <dbReference type="Proteomes" id="UP001365128"/>
    </source>
</evidence>
<evidence type="ECO:0000313" key="2">
    <source>
        <dbReference type="EMBL" id="KAK7542951.1"/>
    </source>
</evidence>
<dbReference type="EMBL" id="JBBPDW010000022">
    <property type="protein sequence ID" value="KAK7542951.1"/>
    <property type="molecule type" value="Genomic_DNA"/>
</dbReference>
<organism evidence="2 3">
    <name type="scientific">Phyllosticta citricarpa</name>
    <dbReference type="NCBI Taxonomy" id="55181"/>
    <lineage>
        <taxon>Eukaryota</taxon>
        <taxon>Fungi</taxon>
        <taxon>Dikarya</taxon>
        <taxon>Ascomycota</taxon>
        <taxon>Pezizomycotina</taxon>
        <taxon>Dothideomycetes</taxon>
        <taxon>Dothideomycetes incertae sedis</taxon>
        <taxon>Botryosphaeriales</taxon>
        <taxon>Phyllostictaceae</taxon>
        <taxon>Phyllosticta</taxon>
    </lineage>
</organism>
<keyword evidence="3" id="KW-1185">Reference proteome</keyword>
<dbReference type="Proteomes" id="UP001365128">
    <property type="component" value="Unassembled WGS sequence"/>
</dbReference>
<comment type="caution">
    <text evidence="2">The sequence shown here is derived from an EMBL/GenBank/DDBJ whole genome shotgun (WGS) entry which is preliminary data.</text>
</comment>
<proteinExistence type="predicted"/>
<feature type="region of interest" description="Disordered" evidence="1">
    <location>
        <begin position="144"/>
        <end position="272"/>
    </location>
</feature>
<evidence type="ECO:0000256" key="1">
    <source>
        <dbReference type="SAM" id="MobiDB-lite"/>
    </source>
</evidence>
<sequence length="328" mass="36580">MPFDSWALLRQTQDNASSHHFSCPMCRQRRPPPSTHRRKLFLVAERLSWEKGRMPLALLERNQEMTWEVNFQLGIYEPFVEDLDQVPGGKKSQENPVYPFENASDFSSVMLLVTKGEDLTEASYDMWQRLLDIVHYSPGPNDVVETHECPGPADAPSVHQTSGPKCSLKNLHEKDEDDLPTPPGSSQLNPRQAMQRATLSPSNSKKSLEKIGRVIQPTPPPSSQPGSDLPSGIPTEPPGLLAQTPPSSSAGTMLSLTPKTEDAGTIDEMPIRPPRRTLPEFYALLDMIERTSYVGAQFLEAYAEGLQNDYCNDCWFTFNIGHIHADAP</sequence>
<reference evidence="2 3" key="1">
    <citation type="submission" date="2024-04" db="EMBL/GenBank/DDBJ databases">
        <title>Phyllosticta paracitricarpa is synonymous to the EU quarantine fungus P. citricarpa based on phylogenomic analyses.</title>
        <authorList>
            <consortium name="Lawrence Berkeley National Laboratory"/>
            <person name="Van Ingen-Buijs V.A."/>
            <person name="Van Westerhoven A.C."/>
            <person name="Haridas S."/>
            <person name="Skiadas P."/>
            <person name="Martin F."/>
            <person name="Groenewald J.Z."/>
            <person name="Crous P.W."/>
            <person name="Seidl M.F."/>
        </authorList>
    </citation>
    <scope>NUCLEOTIDE SEQUENCE [LARGE SCALE GENOMIC DNA]</scope>
    <source>
        <strain evidence="2 3">CBS 122670</strain>
    </source>
</reference>
<name>A0ABR1M5R9_9PEZI</name>
<accession>A0ABR1M5R9</accession>
<protein>
    <submittedName>
        <fullName evidence="2">Uncharacterized protein</fullName>
    </submittedName>
</protein>
<feature type="compositionally biased region" description="Polar residues" evidence="1">
    <location>
        <begin position="184"/>
        <end position="205"/>
    </location>
</feature>
<feature type="compositionally biased region" description="Polar residues" evidence="1">
    <location>
        <begin position="244"/>
        <end position="258"/>
    </location>
</feature>